<gene>
    <name evidence="1" type="ORF">CRENBAI_012304</name>
</gene>
<keyword evidence="2" id="KW-1185">Reference proteome</keyword>
<evidence type="ECO:0000313" key="1">
    <source>
        <dbReference type="EMBL" id="KAK5612528.1"/>
    </source>
</evidence>
<dbReference type="Proteomes" id="UP001311232">
    <property type="component" value="Unassembled WGS sequence"/>
</dbReference>
<organism evidence="1 2">
    <name type="scientific">Crenichthys baileyi</name>
    <name type="common">White River springfish</name>
    <dbReference type="NCBI Taxonomy" id="28760"/>
    <lineage>
        <taxon>Eukaryota</taxon>
        <taxon>Metazoa</taxon>
        <taxon>Chordata</taxon>
        <taxon>Craniata</taxon>
        <taxon>Vertebrata</taxon>
        <taxon>Euteleostomi</taxon>
        <taxon>Actinopterygii</taxon>
        <taxon>Neopterygii</taxon>
        <taxon>Teleostei</taxon>
        <taxon>Neoteleostei</taxon>
        <taxon>Acanthomorphata</taxon>
        <taxon>Ovalentaria</taxon>
        <taxon>Atherinomorphae</taxon>
        <taxon>Cyprinodontiformes</taxon>
        <taxon>Goodeidae</taxon>
        <taxon>Crenichthys</taxon>
    </lineage>
</organism>
<sequence length="104" mass="11706">MTGHLQEEKPCLTRLLINTIDSINNKVFGILPNMITSSSAALEVSVEPDLCLDCSDPVELSFHQRYFKQEGHLYLRRIFWSKMKTGSSAALGAWSCDPFRSSEP</sequence>
<proteinExistence type="predicted"/>
<reference evidence="1 2" key="1">
    <citation type="submission" date="2021-06" db="EMBL/GenBank/DDBJ databases">
        <authorList>
            <person name="Palmer J.M."/>
        </authorList>
    </citation>
    <scope>NUCLEOTIDE SEQUENCE [LARGE SCALE GENOMIC DNA]</scope>
    <source>
        <strain evidence="1 2">MEX-2019</strain>
        <tissue evidence="1">Muscle</tissue>
    </source>
</reference>
<accession>A0AAV9RUJ0</accession>
<dbReference type="EMBL" id="JAHHUM010001389">
    <property type="protein sequence ID" value="KAK5612528.1"/>
    <property type="molecule type" value="Genomic_DNA"/>
</dbReference>
<comment type="caution">
    <text evidence="1">The sequence shown here is derived from an EMBL/GenBank/DDBJ whole genome shotgun (WGS) entry which is preliminary data.</text>
</comment>
<dbReference type="AlphaFoldDB" id="A0AAV9RUJ0"/>
<name>A0AAV9RUJ0_9TELE</name>
<evidence type="ECO:0000313" key="2">
    <source>
        <dbReference type="Proteomes" id="UP001311232"/>
    </source>
</evidence>
<protein>
    <submittedName>
        <fullName evidence="1">Uncharacterized protein</fullName>
    </submittedName>
</protein>